<dbReference type="RefSeq" id="WP_250932446.1">
    <property type="nucleotide sequence ID" value="NZ_JAMQBK010000090.1"/>
</dbReference>
<keyword evidence="2" id="KW-1185">Reference proteome</keyword>
<protein>
    <submittedName>
        <fullName evidence="1">Uncharacterized protein</fullName>
    </submittedName>
</protein>
<evidence type="ECO:0000313" key="1">
    <source>
        <dbReference type="EMBL" id="MCM2374555.1"/>
    </source>
</evidence>
<dbReference type="EMBL" id="JAMQBK010000090">
    <property type="protein sequence ID" value="MCM2374555.1"/>
    <property type="molecule type" value="Genomic_DNA"/>
</dbReference>
<comment type="caution">
    <text evidence="1">The sequence shown here is derived from an EMBL/GenBank/DDBJ whole genome shotgun (WGS) entry which is preliminary data.</text>
</comment>
<name>A0ABT0UCR1_9BACT</name>
<gene>
    <name evidence="1" type="ORF">NB063_28375</name>
</gene>
<organism evidence="1 2">
    <name type="scientific">Aporhodopirellula aestuarii</name>
    <dbReference type="NCBI Taxonomy" id="2950107"/>
    <lineage>
        <taxon>Bacteria</taxon>
        <taxon>Pseudomonadati</taxon>
        <taxon>Planctomycetota</taxon>
        <taxon>Planctomycetia</taxon>
        <taxon>Pirellulales</taxon>
        <taxon>Pirellulaceae</taxon>
        <taxon>Aporhodopirellula</taxon>
    </lineage>
</organism>
<evidence type="ECO:0000313" key="2">
    <source>
        <dbReference type="Proteomes" id="UP001202961"/>
    </source>
</evidence>
<reference evidence="1 2" key="1">
    <citation type="journal article" date="2022" name="Syst. Appl. Microbiol.">
        <title>Rhodopirellula aestuarii sp. nov., a novel member of the genus Rhodopirellula isolated from brackish sediments collected in the Tagus River estuary, Portugal.</title>
        <authorList>
            <person name="Vitorino I.R."/>
            <person name="Klimek D."/>
            <person name="Calusinska M."/>
            <person name="Lobo-da-Cunha A."/>
            <person name="Vasconcelos V."/>
            <person name="Lage O.M."/>
        </authorList>
    </citation>
    <scope>NUCLEOTIDE SEQUENCE [LARGE SCALE GENOMIC DNA]</scope>
    <source>
        <strain evidence="1 2">ICT_H3.1</strain>
    </source>
</reference>
<proteinExistence type="predicted"/>
<sequence>MFSSSSRPGYAGNGEMMDWFYDVCDEMADWMAHSREAVYDVDLDAPQPTLDTTGNFTTVCGDTWYAMPDKDNAVFIHDVGRPQSVKLLRTGAAIERVYRVGSLRIAVPKSMRTKLPDMIKMSFKE</sequence>
<dbReference type="Proteomes" id="UP001202961">
    <property type="component" value="Unassembled WGS sequence"/>
</dbReference>
<accession>A0ABT0UCR1</accession>